<evidence type="ECO:0000256" key="2">
    <source>
        <dbReference type="ARBA" id="ARBA00022670"/>
    </source>
</evidence>
<organism evidence="5 6">
    <name type="scientific">Pseudorhodoferax soli</name>
    <dbReference type="NCBI Taxonomy" id="545864"/>
    <lineage>
        <taxon>Bacteria</taxon>
        <taxon>Pseudomonadati</taxon>
        <taxon>Pseudomonadota</taxon>
        <taxon>Betaproteobacteria</taxon>
        <taxon>Burkholderiales</taxon>
        <taxon>Comamonadaceae</taxon>
    </lineage>
</organism>
<sequence length="183" mass="20247">MTAQHVTFCEMVLKGVREDLRQITGIATTGSMDRHGEILDIASARFRPEVPLIWQHQQSMPAIGRAQLFKDGDAIRFVANFAKLTEPGLLKERADLAWQAVKSGLVKFVSIGAMGGRKFVRKNGPPLLVDMEVVELSPVTVPANADATIDTVKALYARQRESIPLIREIDLRFLKGAIPLDRS</sequence>
<keyword evidence="3" id="KW-0378">Hydrolase</keyword>
<evidence type="ECO:0000256" key="1">
    <source>
        <dbReference type="ARBA" id="ARBA00022612"/>
    </source>
</evidence>
<dbReference type="InterPro" id="IPR054613">
    <property type="entry name" value="Peptidase_S78_dom"/>
</dbReference>
<gene>
    <name evidence="5" type="ORF">DES41_102133</name>
</gene>
<dbReference type="RefSeq" id="WP_114466986.1">
    <property type="nucleotide sequence ID" value="NZ_QPJK01000002.1"/>
</dbReference>
<dbReference type="Proteomes" id="UP000252884">
    <property type="component" value="Unassembled WGS sequence"/>
</dbReference>
<name>A0A368Y269_9BURK</name>
<evidence type="ECO:0000313" key="6">
    <source>
        <dbReference type="Proteomes" id="UP000252884"/>
    </source>
</evidence>
<dbReference type="OrthoDB" id="9804926at2"/>
<comment type="caution">
    <text evidence="5">The sequence shown here is derived from an EMBL/GenBank/DDBJ whole genome shotgun (WGS) entry which is preliminary data.</text>
</comment>
<keyword evidence="2 5" id="KW-0645">Protease</keyword>
<evidence type="ECO:0000313" key="5">
    <source>
        <dbReference type="EMBL" id="RCW73819.1"/>
    </source>
</evidence>
<dbReference type="EMBL" id="QPJK01000002">
    <property type="protein sequence ID" value="RCW73819.1"/>
    <property type="molecule type" value="Genomic_DNA"/>
</dbReference>
<dbReference type="GO" id="GO:0008233">
    <property type="term" value="F:peptidase activity"/>
    <property type="evidence" value="ECO:0007669"/>
    <property type="project" value="UniProtKB-KW"/>
</dbReference>
<dbReference type="Pfam" id="PF04586">
    <property type="entry name" value="Peptidase_S78"/>
    <property type="match status" value="1"/>
</dbReference>
<evidence type="ECO:0000259" key="4">
    <source>
        <dbReference type="Pfam" id="PF04586"/>
    </source>
</evidence>
<keyword evidence="6" id="KW-1185">Reference proteome</keyword>
<proteinExistence type="predicted"/>
<feature type="domain" description="Prohead serine protease" evidence="4">
    <location>
        <begin position="49"/>
        <end position="153"/>
    </location>
</feature>
<evidence type="ECO:0000256" key="3">
    <source>
        <dbReference type="ARBA" id="ARBA00022801"/>
    </source>
</evidence>
<dbReference type="GO" id="GO:0006508">
    <property type="term" value="P:proteolysis"/>
    <property type="evidence" value="ECO:0007669"/>
    <property type="project" value="UniProtKB-KW"/>
</dbReference>
<protein>
    <submittedName>
        <fullName evidence="5">Prohead serine protease</fullName>
    </submittedName>
</protein>
<dbReference type="AlphaFoldDB" id="A0A368Y269"/>
<keyword evidence="1" id="KW-1188">Viral release from host cell</keyword>
<accession>A0A368Y269</accession>
<reference evidence="5 6" key="1">
    <citation type="submission" date="2018-07" db="EMBL/GenBank/DDBJ databases">
        <title>Genomic Encyclopedia of Type Strains, Phase IV (KMG-IV): sequencing the most valuable type-strain genomes for metagenomic binning, comparative biology and taxonomic classification.</title>
        <authorList>
            <person name="Goeker M."/>
        </authorList>
    </citation>
    <scope>NUCLEOTIDE SEQUENCE [LARGE SCALE GENOMIC DNA]</scope>
    <source>
        <strain evidence="5 6">DSM 21634</strain>
    </source>
</reference>